<dbReference type="AlphaFoldDB" id="A0A498I234"/>
<comment type="caution">
    <text evidence="2">The sequence shown here is derived from an EMBL/GenBank/DDBJ whole genome shotgun (WGS) entry which is preliminary data.</text>
</comment>
<dbReference type="EMBL" id="RDQH01000340">
    <property type="protein sequence ID" value="RXH76292.1"/>
    <property type="molecule type" value="Genomic_DNA"/>
</dbReference>
<name>A0A498I234_MALDO</name>
<evidence type="ECO:0000256" key="1">
    <source>
        <dbReference type="SAM" id="MobiDB-lite"/>
    </source>
</evidence>
<accession>A0A498I234</accession>
<organism evidence="2 3">
    <name type="scientific">Malus domestica</name>
    <name type="common">Apple</name>
    <name type="synonym">Pyrus malus</name>
    <dbReference type="NCBI Taxonomy" id="3750"/>
    <lineage>
        <taxon>Eukaryota</taxon>
        <taxon>Viridiplantae</taxon>
        <taxon>Streptophyta</taxon>
        <taxon>Embryophyta</taxon>
        <taxon>Tracheophyta</taxon>
        <taxon>Spermatophyta</taxon>
        <taxon>Magnoliopsida</taxon>
        <taxon>eudicotyledons</taxon>
        <taxon>Gunneridae</taxon>
        <taxon>Pentapetalae</taxon>
        <taxon>rosids</taxon>
        <taxon>fabids</taxon>
        <taxon>Rosales</taxon>
        <taxon>Rosaceae</taxon>
        <taxon>Amygdaloideae</taxon>
        <taxon>Maleae</taxon>
        <taxon>Malus</taxon>
    </lineage>
</organism>
<evidence type="ECO:0000313" key="3">
    <source>
        <dbReference type="Proteomes" id="UP000290289"/>
    </source>
</evidence>
<dbReference type="PANTHER" id="PTHR33148">
    <property type="entry name" value="PLASTID MOVEMENT IMPAIRED PROTEIN-RELATED"/>
    <property type="match status" value="1"/>
</dbReference>
<feature type="compositionally biased region" description="Basic and acidic residues" evidence="1">
    <location>
        <begin position="83"/>
        <end position="97"/>
    </location>
</feature>
<dbReference type="InterPro" id="IPR025322">
    <property type="entry name" value="PADRE_dom"/>
</dbReference>
<proteinExistence type="predicted"/>
<keyword evidence="3" id="KW-1185">Reference proteome</keyword>
<evidence type="ECO:0000313" key="2">
    <source>
        <dbReference type="EMBL" id="RXH76292.1"/>
    </source>
</evidence>
<sequence length="166" mass="18610">MGNCLVMQENVTKIMRPDGKILEYSADMKVYQVLSEFSGHAISETAPNYQHLRPDSKLLGGHLYYLVPLPLPPPKKASQKKVRFSEPEAERPEPEQETKVVRIKLVISKKELQEMLTNGGVAVLDEMVSRLQSEEKGIDKSNSNSFNVDGNCEGWKPALESIPEVD</sequence>
<feature type="region of interest" description="Disordered" evidence="1">
    <location>
        <begin position="72"/>
        <end position="97"/>
    </location>
</feature>
<dbReference type="PANTHER" id="PTHR33148:SF46">
    <property type="entry name" value="EMB|CAB85509.1"/>
    <property type="match status" value="1"/>
</dbReference>
<reference evidence="2 3" key="1">
    <citation type="submission" date="2018-10" db="EMBL/GenBank/DDBJ databases">
        <title>A high-quality apple genome assembly.</title>
        <authorList>
            <person name="Hu J."/>
        </authorList>
    </citation>
    <scope>NUCLEOTIDE SEQUENCE [LARGE SCALE GENOMIC DNA]</scope>
    <source>
        <strain evidence="3">cv. HFTH1</strain>
        <tissue evidence="2">Young leaf</tissue>
    </source>
</reference>
<dbReference type="Proteomes" id="UP000290289">
    <property type="component" value="Chromosome 14"/>
</dbReference>
<gene>
    <name evidence="2" type="ORF">DVH24_019180</name>
</gene>
<protein>
    <submittedName>
        <fullName evidence="2">Uncharacterized protein</fullName>
    </submittedName>
</protein>
<dbReference type="STRING" id="3750.A0A498I234"/>
<dbReference type="Pfam" id="PF14009">
    <property type="entry name" value="PADRE"/>
    <property type="match status" value="1"/>
</dbReference>